<dbReference type="InterPro" id="IPR056179">
    <property type="entry name" value="DHQS_C"/>
</dbReference>
<feature type="binding site" evidence="21">
    <location>
        <position position="387"/>
    </location>
    <ligand>
        <name>Zn(2+)</name>
        <dbReference type="ChEBI" id="CHEBI:29105"/>
    </ligand>
</feature>
<dbReference type="InterPro" id="IPR000623">
    <property type="entry name" value="Shikimate_kinase/TSH1"/>
</dbReference>
<dbReference type="Proteomes" id="UP000321055">
    <property type="component" value="Unassembled WGS sequence"/>
</dbReference>
<dbReference type="EMBL" id="SSFX01000100">
    <property type="protein sequence ID" value="TXI26506.1"/>
    <property type="molecule type" value="Genomic_DNA"/>
</dbReference>
<keyword evidence="21" id="KW-0862">Zinc</keyword>
<dbReference type="Pfam" id="PF01761">
    <property type="entry name" value="DHQ_synthase"/>
    <property type="match status" value="1"/>
</dbReference>
<dbReference type="Gene3D" id="3.40.50.1970">
    <property type="match status" value="1"/>
</dbReference>
<dbReference type="HAMAP" id="MF_00110">
    <property type="entry name" value="DHQ_synthase"/>
    <property type="match status" value="1"/>
</dbReference>
<dbReference type="CDD" id="cd08195">
    <property type="entry name" value="DHQS"/>
    <property type="match status" value="1"/>
</dbReference>
<dbReference type="InterPro" id="IPR023000">
    <property type="entry name" value="Shikimate_kinase_CS"/>
</dbReference>
<dbReference type="SUPFAM" id="SSF52540">
    <property type="entry name" value="P-loop containing nucleoside triphosphate hydrolases"/>
    <property type="match status" value="1"/>
</dbReference>
<dbReference type="CDD" id="cd00464">
    <property type="entry name" value="SK"/>
    <property type="match status" value="1"/>
</dbReference>
<evidence type="ECO:0000313" key="24">
    <source>
        <dbReference type="EMBL" id="TXI26506.1"/>
    </source>
</evidence>
<dbReference type="GO" id="GO:0009073">
    <property type="term" value="P:aromatic amino acid family biosynthetic process"/>
    <property type="evidence" value="ECO:0007669"/>
    <property type="project" value="UniProtKB-KW"/>
</dbReference>
<comment type="cofactor">
    <cofactor evidence="21">
        <name>Co(2+)</name>
        <dbReference type="ChEBI" id="CHEBI:48828"/>
    </cofactor>
    <cofactor evidence="21">
        <name>Zn(2+)</name>
        <dbReference type="ChEBI" id="CHEBI:29105"/>
    </cofactor>
    <text evidence="21">Binds 1 divalent metal cation per subunit. Can use either Co(2+) or Zn(2+).</text>
</comment>
<feature type="binding site" evidence="21">
    <location>
        <position position="345"/>
    </location>
    <ligand>
        <name>NAD(+)</name>
        <dbReference type="ChEBI" id="CHEBI:57540"/>
    </ligand>
</feature>
<dbReference type="FunFam" id="3.40.50.1970:FF:000001">
    <property type="entry name" value="3-dehydroquinate synthase"/>
    <property type="match status" value="1"/>
</dbReference>
<evidence type="ECO:0000256" key="2">
    <source>
        <dbReference type="ARBA" id="ARBA00001911"/>
    </source>
</evidence>
<keyword evidence="12 20" id="KW-0418">Kinase</keyword>
<dbReference type="EC" id="2.7.1.71" evidence="20"/>
<keyword evidence="13 20" id="KW-0067">ATP-binding</keyword>
<keyword evidence="14 21" id="KW-0520">NAD</keyword>
<dbReference type="SUPFAM" id="SSF56796">
    <property type="entry name" value="Dehydroquinate synthase-like"/>
    <property type="match status" value="1"/>
</dbReference>
<comment type="pathway">
    <text evidence="5 20">Metabolic intermediate biosynthesis; chorismate biosynthesis; chorismate from D-erythrose 4-phosphate and phosphoenolpyruvate: step 5/7.</text>
</comment>
<keyword evidence="10 21" id="KW-0479">Metal-binding</keyword>
<evidence type="ECO:0000256" key="13">
    <source>
        <dbReference type="ARBA" id="ARBA00022840"/>
    </source>
</evidence>
<organism evidence="24 25">
    <name type="scientific">Nitrosomonas oligotropha</name>
    <dbReference type="NCBI Taxonomy" id="42354"/>
    <lineage>
        <taxon>Bacteria</taxon>
        <taxon>Pseudomonadati</taxon>
        <taxon>Pseudomonadota</taxon>
        <taxon>Betaproteobacteria</taxon>
        <taxon>Nitrosomonadales</taxon>
        <taxon>Nitrosomonadaceae</taxon>
        <taxon>Nitrosomonas</taxon>
    </lineage>
</organism>
<feature type="binding site" evidence="21">
    <location>
        <begin position="372"/>
        <end position="375"/>
    </location>
    <ligand>
        <name>NAD(+)</name>
        <dbReference type="ChEBI" id="CHEBI:57540"/>
    </ligand>
</feature>
<comment type="caution">
    <text evidence="24">The sequence shown here is derived from an EMBL/GenBank/DDBJ whole genome shotgun (WGS) entry which is preliminary data.</text>
</comment>
<comment type="cofactor">
    <cofactor evidence="20">
        <name>Mg(2+)</name>
        <dbReference type="ChEBI" id="CHEBI:18420"/>
    </cofactor>
    <text evidence="20">Binds 1 Mg(2+) ion per subunit.</text>
</comment>
<dbReference type="FunFam" id="1.20.1090.10:FF:000002">
    <property type="entry name" value="3-dehydroquinate synthase"/>
    <property type="match status" value="1"/>
</dbReference>
<feature type="binding site" evidence="21">
    <location>
        <begin position="274"/>
        <end position="279"/>
    </location>
    <ligand>
        <name>NAD(+)</name>
        <dbReference type="ChEBI" id="CHEBI:57540"/>
    </ligand>
</feature>
<feature type="binding site" evidence="21">
    <location>
        <position position="467"/>
    </location>
    <ligand>
        <name>Zn(2+)</name>
        <dbReference type="ChEBI" id="CHEBI:29105"/>
    </ligand>
</feature>
<keyword evidence="9 20" id="KW-0808">Transferase</keyword>
<name>A0A5C7VLF2_9PROT</name>
<feature type="domain" description="3-dehydroquinate synthase C-terminal" evidence="23">
    <location>
        <begin position="384"/>
        <end position="527"/>
    </location>
</feature>
<evidence type="ECO:0000256" key="19">
    <source>
        <dbReference type="ARBA" id="ARBA00048567"/>
    </source>
</evidence>
<dbReference type="UniPathway" id="UPA00053">
    <property type="reaction ID" value="UER00085"/>
</dbReference>
<dbReference type="GO" id="GO:0003856">
    <property type="term" value="F:3-dehydroquinate synthase activity"/>
    <property type="evidence" value="ECO:0007669"/>
    <property type="project" value="UniProtKB-UniRule"/>
</dbReference>
<feature type="binding site" evidence="21">
    <location>
        <position position="354"/>
    </location>
    <ligand>
        <name>NAD(+)</name>
        <dbReference type="ChEBI" id="CHEBI:57540"/>
    </ligand>
</feature>
<reference evidence="24 25" key="1">
    <citation type="submission" date="2018-09" db="EMBL/GenBank/DDBJ databases">
        <title>Metagenome Assembled Genomes from an Advanced Water Purification Facility.</title>
        <authorList>
            <person name="Stamps B.W."/>
            <person name="Spear J.R."/>
        </authorList>
    </citation>
    <scope>NUCLEOTIDE SEQUENCE [LARGE SCALE GENOMIC DNA]</scope>
    <source>
        <strain evidence="24">Bin_54_1</strain>
    </source>
</reference>
<dbReference type="GO" id="GO:0000287">
    <property type="term" value="F:magnesium ion binding"/>
    <property type="evidence" value="ECO:0007669"/>
    <property type="project" value="UniProtKB-UniRule"/>
</dbReference>
<comment type="function">
    <text evidence="20">Catalyzes the specific phosphorylation of the 3-hydroxyl group of shikimic acid using ATP as a cosubstrate.</text>
</comment>
<dbReference type="EC" id="4.2.3.4" evidence="21"/>
<comment type="function">
    <text evidence="3 21">Catalyzes the conversion of 3-deoxy-D-arabino-heptulosonate 7-phosphate (DAHP) to dehydroquinate (DHQ).</text>
</comment>
<proteinExistence type="inferred from homology"/>
<dbReference type="InterPro" id="IPR027417">
    <property type="entry name" value="P-loop_NTPase"/>
</dbReference>
<dbReference type="PANTHER" id="PTHR43622">
    <property type="entry name" value="3-DEHYDROQUINATE SYNTHASE"/>
    <property type="match status" value="1"/>
</dbReference>
<evidence type="ECO:0000313" key="25">
    <source>
        <dbReference type="Proteomes" id="UP000321055"/>
    </source>
</evidence>
<evidence type="ECO:0000256" key="18">
    <source>
        <dbReference type="ARBA" id="ARBA00023285"/>
    </source>
</evidence>
<comment type="similarity">
    <text evidence="6 21">Belongs to the sugar phosphate cyclases superfamily. Dehydroquinate synthase family.</text>
</comment>
<dbReference type="PROSITE" id="PS01128">
    <property type="entry name" value="SHIKIMATE_KINASE"/>
    <property type="match status" value="1"/>
</dbReference>
<comment type="subunit">
    <text evidence="20">Monomer.</text>
</comment>
<feature type="binding site" evidence="21">
    <location>
        <position position="450"/>
    </location>
    <ligand>
        <name>Zn(2+)</name>
        <dbReference type="ChEBI" id="CHEBI:29105"/>
    </ligand>
</feature>
<evidence type="ECO:0000259" key="23">
    <source>
        <dbReference type="Pfam" id="PF24621"/>
    </source>
</evidence>
<protein>
    <recommendedName>
        <fullName evidence="20 21">Multifunctional fusion protein</fullName>
    </recommendedName>
    <domain>
        <recommendedName>
            <fullName evidence="20">Shikimate kinase</fullName>
            <shortName evidence="20">SK</shortName>
            <ecNumber evidence="20">2.7.1.71</ecNumber>
        </recommendedName>
    </domain>
    <domain>
        <recommendedName>
            <fullName evidence="21">3-dehydroquinate synthase</fullName>
            <shortName evidence="21">DHQS</shortName>
            <ecNumber evidence="21">4.2.3.4</ecNumber>
        </recommendedName>
    </domain>
</protein>
<accession>A0A5C7VLF2</accession>
<keyword evidence="16 21" id="KW-0456">Lyase</keyword>
<dbReference type="Pfam" id="PF01202">
    <property type="entry name" value="SKI"/>
    <property type="match status" value="1"/>
</dbReference>
<evidence type="ECO:0000256" key="8">
    <source>
        <dbReference type="ARBA" id="ARBA00022605"/>
    </source>
</evidence>
<dbReference type="GO" id="GO:0009423">
    <property type="term" value="P:chorismate biosynthetic process"/>
    <property type="evidence" value="ECO:0007669"/>
    <property type="project" value="UniProtKB-UniRule"/>
</dbReference>
<dbReference type="Pfam" id="PF24621">
    <property type="entry name" value="DHQS_C"/>
    <property type="match status" value="1"/>
</dbReference>
<comment type="similarity">
    <text evidence="20">Belongs to the shikimate kinase family.</text>
</comment>
<evidence type="ECO:0000259" key="22">
    <source>
        <dbReference type="Pfam" id="PF01761"/>
    </source>
</evidence>
<evidence type="ECO:0000256" key="3">
    <source>
        <dbReference type="ARBA" id="ARBA00003485"/>
    </source>
</evidence>
<evidence type="ECO:0000256" key="9">
    <source>
        <dbReference type="ARBA" id="ARBA00022679"/>
    </source>
</evidence>
<dbReference type="InterPro" id="IPR031322">
    <property type="entry name" value="Shikimate/glucono_kinase"/>
</dbReference>
<feature type="domain" description="3-dehydroquinate synthase N-terminal" evidence="22">
    <location>
        <begin position="270"/>
        <end position="382"/>
    </location>
</feature>
<sequence length="564" mass="62453">MNLSKTKILQPIQKKLGSTNIILVGMMGAGKTTIGKALASSLDKEFVDSDHEIQERTGVKIPVIFEIEGEAGFRKRESEALLELSQKRNIILATGGGAILNPENRQLLKRSGIVIYLRASVNDLYRRTRHDKNRPLLQTQNLYARLNELYVQRDALYRETAHVIIDSGKQGVRFLVQKLINKLISIDFNTIMQGDQNNIMQTITVDFTPSAEKRSYPIHIGHGILQHVDLIVSCLPQKRVAIVSNSTIAPLYLEKLQTALEKQGVRTMPIILPDGETHKNWETLNIIFDALLKNHCERNTTILALGGGVVGDLTGFAAATYLRGVPFIQIPTTLLAQVDSSVGGKTGINHPLGKNMIGAFYQPLMVLADSATLNTLPDRELRAGLAEVIKYGLIRDPAFFDWLEQNMHRLLARDPVTLNEAIQRSCENKAEIVAADEKEKGIRALLNLGHTFGHAIENGMGYGVWLHGEAVAAGTVMAAELSRRMKLIGEADVQRIRKIFIQAGLPVVAPEMPAEKYLELMLLDKKVESGKTRFIVLNRIGEAVMRADITPAVLNETILACMTE</sequence>
<feature type="binding site" evidence="20">
    <location>
        <position position="74"/>
    </location>
    <ligand>
        <name>substrate</name>
    </ligand>
</feature>
<dbReference type="GO" id="GO:0005737">
    <property type="term" value="C:cytoplasm"/>
    <property type="evidence" value="ECO:0007669"/>
    <property type="project" value="UniProtKB-SubCell"/>
</dbReference>
<feature type="binding site" evidence="21">
    <location>
        <begin position="308"/>
        <end position="312"/>
    </location>
    <ligand>
        <name>NAD(+)</name>
        <dbReference type="ChEBI" id="CHEBI:57540"/>
    </ligand>
</feature>
<dbReference type="InterPro" id="IPR016037">
    <property type="entry name" value="DHQ_synth_AroB"/>
</dbReference>
<feature type="binding site" evidence="20">
    <location>
        <position position="32"/>
    </location>
    <ligand>
        <name>Mg(2+)</name>
        <dbReference type="ChEBI" id="CHEBI:18420"/>
    </ligand>
</feature>
<evidence type="ECO:0000256" key="14">
    <source>
        <dbReference type="ARBA" id="ARBA00023027"/>
    </source>
</evidence>
<evidence type="ECO:0000256" key="16">
    <source>
        <dbReference type="ARBA" id="ARBA00023239"/>
    </source>
</evidence>
<evidence type="ECO:0000256" key="4">
    <source>
        <dbReference type="ARBA" id="ARBA00004661"/>
    </source>
</evidence>
<gene>
    <name evidence="21 24" type="primary">aroB</name>
    <name evidence="20" type="synonym">aroK</name>
    <name evidence="24" type="ORF">E6Q60_12340</name>
</gene>
<evidence type="ECO:0000256" key="20">
    <source>
        <dbReference type="HAMAP-Rule" id="MF_00109"/>
    </source>
</evidence>
<dbReference type="AlphaFoldDB" id="A0A5C7VLF2"/>
<evidence type="ECO:0000256" key="10">
    <source>
        <dbReference type="ARBA" id="ARBA00022723"/>
    </source>
</evidence>
<keyword evidence="18 21" id="KW-0170">Cobalt</keyword>
<evidence type="ECO:0000256" key="17">
    <source>
        <dbReference type="ARBA" id="ARBA00023268"/>
    </source>
</evidence>
<evidence type="ECO:0000256" key="11">
    <source>
        <dbReference type="ARBA" id="ARBA00022741"/>
    </source>
</evidence>
<comment type="catalytic activity">
    <reaction evidence="1 21">
        <text>7-phospho-2-dehydro-3-deoxy-D-arabino-heptonate = 3-dehydroquinate + phosphate</text>
        <dbReference type="Rhea" id="RHEA:21968"/>
        <dbReference type="ChEBI" id="CHEBI:32364"/>
        <dbReference type="ChEBI" id="CHEBI:43474"/>
        <dbReference type="ChEBI" id="CHEBI:58394"/>
        <dbReference type="EC" id="4.2.3.4"/>
    </reaction>
</comment>
<dbReference type="InterPro" id="IPR050071">
    <property type="entry name" value="Dehydroquinate_synthase"/>
</dbReference>
<dbReference type="NCBIfam" id="TIGR01357">
    <property type="entry name" value="aroB"/>
    <property type="match status" value="1"/>
</dbReference>
<keyword evidence="11 21" id="KW-0547">Nucleotide-binding</keyword>
<dbReference type="Gene3D" id="1.20.1090.10">
    <property type="entry name" value="Dehydroquinate synthase-like - alpha domain"/>
    <property type="match status" value="1"/>
</dbReference>
<feature type="binding site" evidence="20">
    <location>
        <position position="50"/>
    </location>
    <ligand>
        <name>substrate</name>
    </ligand>
</feature>
<evidence type="ECO:0000256" key="15">
    <source>
        <dbReference type="ARBA" id="ARBA00023141"/>
    </source>
</evidence>
<comment type="cofactor">
    <cofactor evidence="2 21">
        <name>NAD(+)</name>
        <dbReference type="ChEBI" id="CHEBI:57540"/>
    </cofactor>
</comment>
<keyword evidence="8 21" id="KW-0028">Amino-acid biosynthesis</keyword>
<feature type="binding site" evidence="20">
    <location>
        <position position="134"/>
    </location>
    <ligand>
        <name>ATP</name>
        <dbReference type="ChEBI" id="CHEBI:30616"/>
    </ligand>
</feature>
<comment type="catalytic activity">
    <reaction evidence="19 20">
        <text>shikimate + ATP = 3-phosphoshikimate + ADP + H(+)</text>
        <dbReference type="Rhea" id="RHEA:13121"/>
        <dbReference type="ChEBI" id="CHEBI:15378"/>
        <dbReference type="ChEBI" id="CHEBI:30616"/>
        <dbReference type="ChEBI" id="CHEBI:36208"/>
        <dbReference type="ChEBI" id="CHEBI:145989"/>
        <dbReference type="ChEBI" id="CHEBI:456216"/>
        <dbReference type="EC" id="2.7.1.71"/>
    </reaction>
</comment>
<evidence type="ECO:0000256" key="7">
    <source>
        <dbReference type="ARBA" id="ARBA00022490"/>
    </source>
</evidence>
<dbReference type="Gene3D" id="3.40.50.300">
    <property type="entry name" value="P-loop containing nucleotide triphosphate hydrolases"/>
    <property type="match status" value="1"/>
</dbReference>
<dbReference type="GO" id="GO:0005524">
    <property type="term" value="F:ATP binding"/>
    <property type="evidence" value="ECO:0007669"/>
    <property type="project" value="UniProtKB-UniRule"/>
</dbReference>
<evidence type="ECO:0000256" key="5">
    <source>
        <dbReference type="ARBA" id="ARBA00004842"/>
    </source>
</evidence>
<feature type="binding site" evidence="20">
    <location>
        <position position="96"/>
    </location>
    <ligand>
        <name>substrate</name>
    </ligand>
</feature>
<keyword evidence="15 21" id="KW-0057">Aromatic amino acid biosynthesis</keyword>
<evidence type="ECO:0000256" key="21">
    <source>
        <dbReference type="HAMAP-Rule" id="MF_00110"/>
    </source>
</evidence>
<feature type="binding site" evidence="20">
    <location>
        <position position="170"/>
    </location>
    <ligand>
        <name>ATP</name>
        <dbReference type="ChEBI" id="CHEBI:30616"/>
    </ligand>
</feature>
<feature type="binding site" evidence="20">
    <location>
        <position position="153"/>
    </location>
    <ligand>
        <name>substrate</name>
    </ligand>
</feature>
<comment type="pathway">
    <text evidence="4 21">Metabolic intermediate biosynthesis; chorismate biosynthesis; chorismate from D-erythrose 4-phosphate and phosphoenolpyruvate: step 2/7.</text>
</comment>
<dbReference type="GO" id="GO:0008652">
    <property type="term" value="P:amino acid biosynthetic process"/>
    <property type="evidence" value="ECO:0007669"/>
    <property type="project" value="UniProtKB-KW"/>
</dbReference>
<dbReference type="InterPro" id="IPR030960">
    <property type="entry name" value="DHQS/DOIS_N"/>
</dbReference>
<dbReference type="PRINTS" id="PR01100">
    <property type="entry name" value="SHIKIMTKNASE"/>
</dbReference>
<evidence type="ECO:0000256" key="6">
    <source>
        <dbReference type="ARBA" id="ARBA00005412"/>
    </source>
</evidence>
<evidence type="ECO:0000256" key="12">
    <source>
        <dbReference type="ARBA" id="ARBA00022777"/>
    </source>
</evidence>
<feature type="binding site" evidence="20">
    <location>
        <begin position="28"/>
        <end position="33"/>
    </location>
    <ligand>
        <name>ATP</name>
        <dbReference type="ChEBI" id="CHEBI:30616"/>
    </ligand>
</feature>
<evidence type="ECO:0000256" key="1">
    <source>
        <dbReference type="ARBA" id="ARBA00001393"/>
    </source>
</evidence>
<dbReference type="HAMAP" id="MF_00109">
    <property type="entry name" value="Shikimate_kinase"/>
    <property type="match status" value="1"/>
</dbReference>
<keyword evidence="7 21" id="KW-0963">Cytoplasm</keyword>
<keyword evidence="17" id="KW-0511">Multifunctional enzyme</keyword>
<feature type="binding site" evidence="21">
    <location>
        <begin position="332"/>
        <end position="333"/>
    </location>
    <ligand>
        <name>NAD(+)</name>
        <dbReference type="ChEBI" id="CHEBI:57540"/>
    </ligand>
</feature>
<keyword evidence="20" id="KW-0460">Magnesium</keyword>
<dbReference type="GO" id="GO:0004765">
    <property type="term" value="F:shikimate kinase activity"/>
    <property type="evidence" value="ECO:0007669"/>
    <property type="project" value="UniProtKB-UniRule"/>
</dbReference>
<dbReference type="PANTHER" id="PTHR43622:SF7">
    <property type="entry name" value="3-DEHYDROQUINATE SYNTHASE, CHLOROPLASTIC"/>
    <property type="match status" value="1"/>
</dbReference>
<comment type="subcellular location">
    <subcellularLocation>
        <location evidence="21">Cytoplasm</location>
    </subcellularLocation>
</comment>